<feature type="domain" description="Phage tail assembly chaperone-like" evidence="1">
    <location>
        <begin position="70"/>
        <end position="126"/>
    </location>
</feature>
<dbReference type="RefSeq" id="WP_184709959.1">
    <property type="nucleotide sequence ID" value="NZ_JACHKZ010000021.1"/>
</dbReference>
<gene>
    <name evidence="2" type="ORF">HNP33_003047</name>
</gene>
<proteinExistence type="predicted"/>
<keyword evidence="3" id="KW-1185">Reference proteome</keyword>
<evidence type="ECO:0000259" key="1">
    <source>
        <dbReference type="Pfam" id="PF16778"/>
    </source>
</evidence>
<dbReference type="EMBL" id="JACHKZ010000021">
    <property type="protein sequence ID" value="MBB6578942.1"/>
    <property type="molecule type" value="Genomic_DNA"/>
</dbReference>
<dbReference type="Gene3D" id="6.10.140.1310">
    <property type="match status" value="1"/>
</dbReference>
<protein>
    <recommendedName>
        <fullName evidence="1">Phage tail assembly chaperone-like domain-containing protein</fullName>
    </recommendedName>
</protein>
<sequence>MTQAVHYAHDGTYLIGFGTVGGAVFPDGALIELGYPPGWPLTSCPSPRHRWNIKTCTWDEEPISTEEAWAQVRYKRDQLIAATDWRIFAAAEAGAPLAKEWQAYRQALRDVTTQKDPAAVVWPVAPHE</sequence>
<dbReference type="Pfam" id="PF16778">
    <property type="entry name" value="Phage_tail_APC"/>
    <property type="match status" value="1"/>
</dbReference>
<reference evidence="2 3" key="1">
    <citation type="submission" date="2020-08" db="EMBL/GenBank/DDBJ databases">
        <title>Functional genomics of gut bacteria from endangered species of beetles.</title>
        <authorList>
            <person name="Carlos-Shanley C."/>
        </authorList>
    </citation>
    <scope>NUCLEOTIDE SEQUENCE [LARGE SCALE GENOMIC DNA]</scope>
    <source>
        <strain evidence="2 3">S00124</strain>
    </source>
</reference>
<evidence type="ECO:0000313" key="2">
    <source>
        <dbReference type="EMBL" id="MBB6578942.1"/>
    </source>
</evidence>
<evidence type="ECO:0000313" key="3">
    <source>
        <dbReference type="Proteomes" id="UP000562492"/>
    </source>
</evidence>
<dbReference type="InterPro" id="IPR031893">
    <property type="entry name" value="Phage_tail_APC"/>
</dbReference>
<organism evidence="2 3">
    <name type="scientific">Comamonas odontotermitis</name>
    <dbReference type="NCBI Taxonomy" id="379895"/>
    <lineage>
        <taxon>Bacteria</taxon>
        <taxon>Pseudomonadati</taxon>
        <taxon>Pseudomonadota</taxon>
        <taxon>Betaproteobacteria</taxon>
        <taxon>Burkholderiales</taxon>
        <taxon>Comamonadaceae</taxon>
        <taxon>Comamonas</taxon>
    </lineage>
</organism>
<dbReference type="Proteomes" id="UP000562492">
    <property type="component" value="Unassembled WGS sequence"/>
</dbReference>
<accession>A0ABR6RIM3</accession>
<name>A0ABR6RIM3_9BURK</name>
<comment type="caution">
    <text evidence="2">The sequence shown here is derived from an EMBL/GenBank/DDBJ whole genome shotgun (WGS) entry which is preliminary data.</text>
</comment>